<evidence type="ECO:0000256" key="3">
    <source>
        <dbReference type="ARBA" id="ARBA00047960"/>
    </source>
</evidence>
<evidence type="ECO:0000313" key="8">
    <source>
        <dbReference type="Proteomes" id="UP000230233"/>
    </source>
</evidence>
<dbReference type="InterPro" id="IPR014440">
    <property type="entry name" value="HCCAis_GSTk"/>
</dbReference>
<dbReference type="PANTHER" id="PTHR42943:SF3">
    <property type="entry name" value="GLUTATHIONE S-TRANSFERASE KAPPA 1"/>
    <property type="match status" value="1"/>
</dbReference>
<comment type="catalytic activity">
    <reaction evidence="3 4">
        <text>RX + glutathione = an S-substituted glutathione + a halide anion + H(+)</text>
        <dbReference type="Rhea" id="RHEA:16437"/>
        <dbReference type="ChEBI" id="CHEBI:15378"/>
        <dbReference type="ChEBI" id="CHEBI:16042"/>
        <dbReference type="ChEBI" id="CHEBI:17792"/>
        <dbReference type="ChEBI" id="CHEBI:57925"/>
        <dbReference type="ChEBI" id="CHEBI:90779"/>
        <dbReference type="EC" id="2.5.1.18"/>
    </reaction>
</comment>
<evidence type="ECO:0000256" key="2">
    <source>
        <dbReference type="ARBA" id="ARBA00022679"/>
    </source>
</evidence>
<dbReference type="STRING" id="1611254.A0A2G5T958"/>
<dbReference type="GO" id="GO:0004602">
    <property type="term" value="F:glutathione peroxidase activity"/>
    <property type="evidence" value="ECO:0007669"/>
    <property type="project" value="TreeGrafter"/>
</dbReference>
<dbReference type="Proteomes" id="UP000230233">
    <property type="component" value="Chromosome V"/>
</dbReference>
<dbReference type="InterPro" id="IPR036249">
    <property type="entry name" value="Thioredoxin-like_sf"/>
</dbReference>
<evidence type="ECO:0000313" key="7">
    <source>
        <dbReference type="EMBL" id="PIC23914.1"/>
    </source>
</evidence>
<dbReference type="InterPro" id="IPR001853">
    <property type="entry name" value="DSBA-like_thioredoxin_dom"/>
</dbReference>
<keyword evidence="2 4" id="KW-0808">Transferase</keyword>
<dbReference type="OrthoDB" id="4664297at2759"/>
<feature type="domain" description="DSBA-like thioredoxin" evidence="6">
    <location>
        <begin position="5"/>
        <end position="208"/>
    </location>
</feature>
<dbReference type="Gene3D" id="3.40.30.10">
    <property type="entry name" value="Glutaredoxin"/>
    <property type="match status" value="1"/>
</dbReference>
<dbReference type="EC" id="2.5.1.18" evidence="4"/>
<dbReference type="GO" id="GO:0005777">
    <property type="term" value="C:peroxisome"/>
    <property type="evidence" value="ECO:0007669"/>
    <property type="project" value="TreeGrafter"/>
</dbReference>
<organism evidence="7 8">
    <name type="scientific">Caenorhabditis nigoni</name>
    <dbReference type="NCBI Taxonomy" id="1611254"/>
    <lineage>
        <taxon>Eukaryota</taxon>
        <taxon>Metazoa</taxon>
        <taxon>Ecdysozoa</taxon>
        <taxon>Nematoda</taxon>
        <taxon>Chromadorea</taxon>
        <taxon>Rhabditida</taxon>
        <taxon>Rhabditina</taxon>
        <taxon>Rhabditomorpha</taxon>
        <taxon>Rhabditoidea</taxon>
        <taxon>Rhabditidae</taxon>
        <taxon>Peloderinae</taxon>
        <taxon>Caenorhabditis</taxon>
    </lineage>
</organism>
<dbReference type="AlphaFoldDB" id="A0A2G5T958"/>
<evidence type="ECO:0000256" key="5">
    <source>
        <dbReference type="PIRSR" id="PIRSR006386-1"/>
    </source>
</evidence>
<comment type="caution">
    <text evidence="7">The sequence shown here is derived from an EMBL/GenBank/DDBJ whole genome shotgun (WGS) entry which is preliminary data.</text>
</comment>
<feature type="active site" description="Nucleophile" evidence="5">
    <location>
        <position position="14"/>
    </location>
</feature>
<dbReference type="PANTHER" id="PTHR42943">
    <property type="entry name" value="GLUTATHIONE S-TRANSFERASE KAPPA"/>
    <property type="match status" value="1"/>
</dbReference>
<protein>
    <recommendedName>
        <fullName evidence="4">Glutathione S-transferase kappa</fullName>
        <ecNumber evidence="4">2.5.1.18</ecNumber>
    </recommendedName>
</protein>
<evidence type="ECO:0000256" key="4">
    <source>
        <dbReference type="PIRNR" id="PIRNR006386"/>
    </source>
</evidence>
<evidence type="ECO:0000259" key="6">
    <source>
        <dbReference type="Pfam" id="PF01323"/>
    </source>
</evidence>
<gene>
    <name evidence="7" type="primary">Cni-gstk-1</name>
    <name evidence="7" type="synonym">Cnig_chr_V.g17444</name>
    <name evidence="7" type="ORF">B9Z55_017444</name>
</gene>
<dbReference type="InterPro" id="IPR051924">
    <property type="entry name" value="GST_Kappa/NadH"/>
</dbReference>
<evidence type="ECO:0000256" key="1">
    <source>
        <dbReference type="ARBA" id="ARBA00006494"/>
    </source>
</evidence>
<comment type="similarity">
    <text evidence="1 4">Belongs to the GST superfamily. Kappa family.</text>
</comment>
<dbReference type="FunFam" id="3.40.30.10:FF:000096">
    <property type="entry name" value="Glutathione S-transferase kappa"/>
    <property type="match status" value="1"/>
</dbReference>
<dbReference type="Pfam" id="PF01323">
    <property type="entry name" value="DSBA"/>
    <property type="match status" value="1"/>
</dbReference>
<reference evidence="8" key="1">
    <citation type="submission" date="2017-10" db="EMBL/GenBank/DDBJ databases">
        <title>Rapid genome shrinkage in a self-fertile nematode reveals novel sperm competition proteins.</title>
        <authorList>
            <person name="Yin D."/>
            <person name="Schwarz E.M."/>
            <person name="Thomas C.G."/>
            <person name="Felde R.L."/>
            <person name="Korf I.F."/>
            <person name="Cutter A.D."/>
            <person name="Schartner C.M."/>
            <person name="Ralston E.J."/>
            <person name="Meyer B.J."/>
            <person name="Haag E.S."/>
        </authorList>
    </citation>
    <scope>NUCLEOTIDE SEQUENCE [LARGE SCALE GENOMIC DNA]</scope>
    <source>
        <strain evidence="8">JU1422</strain>
    </source>
</reference>
<dbReference type="GO" id="GO:0004364">
    <property type="term" value="F:glutathione transferase activity"/>
    <property type="evidence" value="ECO:0007669"/>
    <property type="project" value="UniProtKB-UniRule"/>
</dbReference>
<dbReference type="SUPFAM" id="SSF52833">
    <property type="entry name" value="Thioredoxin-like"/>
    <property type="match status" value="1"/>
</dbReference>
<name>A0A2G5T958_9PELO</name>
<keyword evidence="8" id="KW-1185">Reference proteome</keyword>
<dbReference type="PIRSF" id="PIRSF006386">
    <property type="entry name" value="HCCAis_GSTk"/>
    <property type="match status" value="1"/>
</dbReference>
<dbReference type="EMBL" id="PDUG01000005">
    <property type="protein sequence ID" value="PIC23914.1"/>
    <property type="molecule type" value="Genomic_DNA"/>
</dbReference>
<sequence>MVKPRIDFYFDVVSPYSWIGFEILQKLEHKWKDVSISYIPFSLRQVMVTSGNRPPAMLPARSIMLFRDVQRTSKFWDIPLNVPPKFKEWIMKFSTVGAMKLLLVLEEQDSELMLRAAKEMWMRLWSRSEKIFEDQDYMEVLKVVGVKIPDEIIKKSKEEKYEKILEENTNKALDTNAYGAPWINVTTSDGEEHPFFGSDRFNLIANLLGQPQPLPDKYSNSKL</sequence>
<accession>A0A2G5T958</accession>
<dbReference type="GO" id="GO:0005739">
    <property type="term" value="C:mitochondrion"/>
    <property type="evidence" value="ECO:0007669"/>
    <property type="project" value="TreeGrafter"/>
</dbReference>
<dbReference type="GO" id="GO:0006749">
    <property type="term" value="P:glutathione metabolic process"/>
    <property type="evidence" value="ECO:0007669"/>
    <property type="project" value="TreeGrafter"/>
</dbReference>
<proteinExistence type="inferred from homology"/>